<dbReference type="PIRSF" id="PIRSF007487">
    <property type="entry name" value="Competence-induced_CoiA_bac"/>
    <property type="match status" value="1"/>
</dbReference>
<dbReference type="AlphaFoldDB" id="A0A2U1K5C0"/>
<feature type="domain" description="Competence protein CoiA nuclease-like" evidence="1">
    <location>
        <begin position="67"/>
        <end position="224"/>
    </location>
</feature>
<evidence type="ECO:0000259" key="1">
    <source>
        <dbReference type="Pfam" id="PF06054"/>
    </source>
</evidence>
<dbReference type="InterPro" id="IPR010330">
    <property type="entry name" value="CoiA_nuc"/>
</dbReference>
<dbReference type="InterPro" id="IPR057253">
    <property type="entry name" value="CoiA-like_N"/>
</dbReference>
<organism evidence="4 5">
    <name type="scientific">Pueribacillus theae</name>
    <dbReference type="NCBI Taxonomy" id="2171751"/>
    <lineage>
        <taxon>Bacteria</taxon>
        <taxon>Bacillati</taxon>
        <taxon>Bacillota</taxon>
        <taxon>Bacilli</taxon>
        <taxon>Bacillales</taxon>
        <taxon>Bacillaceae</taxon>
        <taxon>Pueribacillus</taxon>
    </lineage>
</organism>
<evidence type="ECO:0000259" key="2">
    <source>
        <dbReference type="Pfam" id="PF25164"/>
    </source>
</evidence>
<feature type="domain" description="Competence protein CoiA-like N-terminal" evidence="2">
    <location>
        <begin position="15"/>
        <end position="63"/>
    </location>
</feature>
<accession>A0A2U1K5C0</accession>
<evidence type="ECO:0000259" key="3">
    <source>
        <dbReference type="Pfam" id="PF25166"/>
    </source>
</evidence>
<name>A0A2U1K5C0_9BACI</name>
<evidence type="ECO:0000313" key="5">
    <source>
        <dbReference type="Proteomes" id="UP000245998"/>
    </source>
</evidence>
<dbReference type="InterPro" id="IPR057252">
    <property type="entry name" value="CoiA_C"/>
</dbReference>
<dbReference type="Pfam" id="PF25166">
    <property type="entry name" value="CoiA_C"/>
    <property type="match status" value="1"/>
</dbReference>
<comment type="caution">
    <text evidence="4">The sequence shown here is derived from an EMBL/GenBank/DDBJ whole genome shotgun (WGS) entry which is preliminary data.</text>
</comment>
<dbReference type="Pfam" id="PF25164">
    <property type="entry name" value="CoiA_N"/>
    <property type="match status" value="1"/>
</dbReference>
<dbReference type="RefSeq" id="WP_116553698.1">
    <property type="nucleotide sequence ID" value="NZ_QCZG01000006.1"/>
</dbReference>
<proteinExistence type="predicted"/>
<dbReference type="Proteomes" id="UP000245998">
    <property type="component" value="Unassembled WGS sequence"/>
</dbReference>
<keyword evidence="5" id="KW-1185">Reference proteome</keyword>
<feature type="domain" description="Competence protein CoiA C-terminal" evidence="3">
    <location>
        <begin position="233"/>
        <end position="381"/>
    </location>
</feature>
<reference evidence="4 5" key="1">
    <citation type="submission" date="2018-04" db="EMBL/GenBank/DDBJ databases">
        <title>Camelliibacillus theae gen. nov., sp. nov., isolated from Pu'er tea.</title>
        <authorList>
            <person name="Niu L."/>
        </authorList>
    </citation>
    <scope>NUCLEOTIDE SEQUENCE [LARGE SCALE GENOMIC DNA]</scope>
    <source>
        <strain evidence="4 5">T8</strain>
    </source>
</reference>
<dbReference type="OrthoDB" id="3784230at2"/>
<evidence type="ECO:0000313" key="4">
    <source>
        <dbReference type="EMBL" id="PWA12707.1"/>
    </source>
</evidence>
<dbReference type="EMBL" id="QCZG01000006">
    <property type="protein sequence ID" value="PWA12707.1"/>
    <property type="molecule type" value="Genomic_DNA"/>
</dbReference>
<protein>
    <recommendedName>
        <fullName evidence="6">Competence protein CoiA</fullName>
    </recommendedName>
</protein>
<sequence>MLTAKTKNGKLISLLNEWSHKDLLELNDREAFYCPACGSKVLMKLGLNRRWHFAHKRDSACGSSEAESDYHLNGKEQLYDWLKSQNLNVKLEPYIPKIKQRPDLFLSSPYYTPIEFQCSSISDSHFLKRTRNYMNLRISPIWILGGNRLKRISQNGFQLTKMDWLTLREPENESREPFLFYFCPNAKQFALLTDLVPYSSTKTLAKLSYLNREEASCDDLTQKKLSPIYQFPSNWLQIKTTWRSYSHLKRTPASRYVSKMLQAVSRELSFFPPEAGLPTRYQFWVDTPSYIWQTWLLLQCVHPLRIGQTFRFHDVNRSFQRMLSKQIFTVRKLPLIKKSHYSFAIMDYLLALCDLRILNRTGKTSFVKNSSISLPNTIDEAMHLDKEALHIVQGKRNSQVIT</sequence>
<dbReference type="Pfam" id="PF06054">
    <property type="entry name" value="CoiA_nuc"/>
    <property type="match status" value="1"/>
</dbReference>
<evidence type="ECO:0008006" key="6">
    <source>
        <dbReference type="Google" id="ProtNLM"/>
    </source>
</evidence>
<gene>
    <name evidence="4" type="ORF">DCC39_04535</name>
</gene>
<dbReference type="InterPro" id="IPR021176">
    <property type="entry name" value="Competence-induced_CoiA"/>
</dbReference>